<sequence length="114" mass="12283">MCPTRAACSTECPSRMCSCGTCSSGRTRGRGPARRPSGCIARCWAAAWSRTTSRTRPCSRRAPRSWTCAPGGRCTTAWRVRGGRPTCSCERGWSTCTPSAGAWMRLGRCSMGPL</sequence>
<organism evidence="1">
    <name type="scientific">Arundo donax</name>
    <name type="common">Giant reed</name>
    <name type="synonym">Donax arundinaceus</name>
    <dbReference type="NCBI Taxonomy" id="35708"/>
    <lineage>
        <taxon>Eukaryota</taxon>
        <taxon>Viridiplantae</taxon>
        <taxon>Streptophyta</taxon>
        <taxon>Embryophyta</taxon>
        <taxon>Tracheophyta</taxon>
        <taxon>Spermatophyta</taxon>
        <taxon>Magnoliopsida</taxon>
        <taxon>Liliopsida</taxon>
        <taxon>Poales</taxon>
        <taxon>Poaceae</taxon>
        <taxon>PACMAD clade</taxon>
        <taxon>Arundinoideae</taxon>
        <taxon>Arundineae</taxon>
        <taxon>Arundo</taxon>
    </lineage>
</organism>
<reference evidence="1" key="1">
    <citation type="submission" date="2014-09" db="EMBL/GenBank/DDBJ databases">
        <authorList>
            <person name="Magalhaes I.L.F."/>
            <person name="Oliveira U."/>
            <person name="Santos F.R."/>
            <person name="Vidigal T.H.D.A."/>
            <person name="Brescovit A.D."/>
            <person name="Santos A.J."/>
        </authorList>
    </citation>
    <scope>NUCLEOTIDE SEQUENCE</scope>
    <source>
        <tissue evidence="1">Shoot tissue taken approximately 20 cm above the soil surface</tissue>
    </source>
</reference>
<name>A0A0A9HEL1_ARUDO</name>
<reference evidence="1" key="2">
    <citation type="journal article" date="2015" name="Data Brief">
        <title>Shoot transcriptome of the giant reed, Arundo donax.</title>
        <authorList>
            <person name="Barrero R.A."/>
            <person name="Guerrero F.D."/>
            <person name="Moolhuijzen P."/>
            <person name="Goolsby J.A."/>
            <person name="Tidwell J."/>
            <person name="Bellgard S.E."/>
            <person name="Bellgard M.I."/>
        </authorList>
    </citation>
    <scope>NUCLEOTIDE SEQUENCE</scope>
    <source>
        <tissue evidence="1">Shoot tissue taken approximately 20 cm above the soil surface</tissue>
    </source>
</reference>
<proteinExistence type="predicted"/>
<protein>
    <submittedName>
        <fullName evidence="1">Uncharacterized protein</fullName>
    </submittedName>
</protein>
<accession>A0A0A9HEL1</accession>
<dbReference type="AlphaFoldDB" id="A0A0A9HEL1"/>
<dbReference type="EMBL" id="GBRH01162719">
    <property type="protein sequence ID" value="JAE35177.1"/>
    <property type="molecule type" value="Transcribed_RNA"/>
</dbReference>
<evidence type="ECO:0000313" key="1">
    <source>
        <dbReference type="EMBL" id="JAE35177.1"/>
    </source>
</evidence>